<dbReference type="AlphaFoldDB" id="A0A192H047"/>
<dbReference type="GO" id="GO:0015276">
    <property type="term" value="F:ligand-gated monoatomic ion channel activity"/>
    <property type="evidence" value="ECO:0007669"/>
    <property type="project" value="InterPro"/>
</dbReference>
<name>A0A192H047_9LACO</name>
<organism evidence="4 5">
    <name type="scientific">Loigolactobacillus backii</name>
    <dbReference type="NCBI Taxonomy" id="375175"/>
    <lineage>
        <taxon>Bacteria</taxon>
        <taxon>Bacillati</taxon>
        <taxon>Bacillota</taxon>
        <taxon>Bacilli</taxon>
        <taxon>Lactobacillales</taxon>
        <taxon>Lactobacillaceae</taxon>
        <taxon>Loigolactobacillus</taxon>
    </lineage>
</organism>
<evidence type="ECO:0000256" key="1">
    <source>
        <dbReference type="ARBA" id="ARBA00010333"/>
    </source>
</evidence>
<protein>
    <submittedName>
        <fullName evidence="4">Glutamine ABC transporter substrate-binding protein</fullName>
    </submittedName>
</protein>
<dbReference type="GO" id="GO:0016020">
    <property type="term" value="C:membrane"/>
    <property type="evidence" value="ECO:0007669"/>
    <property type="project" value="InterPro"/>
</dbReference>
<gene>
    <name evidence="4" type="ORF">AYR53_00370</name>
</gene>
<dbReference type="CDD" id="cd01000">
    <property type="entry name" value="PBP2_Cys_DEBP_like"/>
    <property type="match status" value="1"/>
</dbReference>
<dbReference type="Gene3D" id="3.40.190.10">
    <property type="entry name" value="Periplasmic binding protein-like II"/>
    <property type="match status" value="2"/>
</dbReference>
<dbReference type="SMART" id="SM00079">
    <property type="entry name" value="PBPe"/>
    <property type="match status" value="1"/>
</dbReference>
<dbReference type="OrthoDB" id="115856at2"/>
<accession>A0A192H047</accession>
<dbReference type="GO" id="GO:0005576">
    <property type="term" value="C:extracellular region"/>
    <property type="evidence" value="ECO:0007669"/>
    <property type="project" value="TreeGrafter"/>
</dbReference>
<dbReference type="EMBL" id="CP014873">
    <property type="protein sequence ID" value="ANK61341.1"/>
    <property type="molecule type" value="Genomic_DNA"/>
</dbReference>
<dbReference type="InterPro" id="IPR001638">
    <property type="entry name" value="Solute-binding_3/MltF_N"/>
</dbReference>
<dbReference type="PROSITE" id="PS51257">
    <property type="entry name" value="PROKAR_LIPOPROTEIN"/>
    <property type="match status" value="1"/>
</dbReference>
<evidence type="ECO:0000313" key="4">
    <source>
        <dbReference type="EMBL" id="ANK61341.1"/>
    </source>
</evidence>
<comment type="similarity">
    <text evidence="1">Belongs to the bacterial solute-binding protein 3 family.</text>
</comment>
<dbReference type="SMART" id="SM00062">
    <property type="entry name" value="PBPb"/>
    <property type="match status" value="1"/>
</dbReference>
<dbReference type="KEGG" id="lbt:AYR52_01120"/>
<proteinExistence type="inferred from homology"/>
<dbReference type="GO" id="GO:0006865">
    <property type="term" value="P:amino acid transport"/>
    <property type="evidence" value="ECO:0007669"/>
    <property type="project" value="TreeGrafter"/>
</dbReference>
<dbReference type="InterPro" id="IPR051455">
    <property type="entry name" value="Bact_solute-bind_prot3"/>
</dbReference>
<sequence length="275" mass="30057">MKKFVRYLLPIAFLFSLVLILSGCGKKSLSQQDVLTNDRQSKTITWGVKADTRLFGLMNIKNGKVQGFDIDMARAITKQILGKDGKAKLVQVTSNTRIPLLKNGNVDALIATMTITPDRAKVVDFSEPYFHAGQAILVKKGSSIKNIRDLNYKGAQILGVQGSNSVQNVRKYAPKANILELSDYAQAFTALKSGQGVALTTDNGILYGMSVEDPNYVVAGGAFTKEPYGIAVNKGQKPFLRKVNAAVKQMKKTGEYQKIVNKWFGNVQGFEEGGN</sequence>
<dbReference type="RefSeq" id="WP_068222710.1">
    <property type="nucleotide sequence ID" value="NZ_CP014623.1"/>
</dbReference>
<evidence type="ECO:0000256" key="3">
    <source>
        <dbReference type="ARBA" id="ARBA00022729"/>
    </source>
</evidence>
<dbReference type="InterPro" id="IPR001320">
    <property type="entry name" value="Iontro_rcpt_C"/>
</dbReference>
<dbReference type="SUPFAM" id="SSF53850">
    <property type="entry name" value="Periplasmic binding protein-like II"/>
    <property type="match status" value="1"/>
</dbReference>
<keyword evidence="3" id="KW-0732">Signal</keyword>
<reference evidence="4 5" key="1">
    <citation type="submission" date="2016-03" db="EMBL/GenBank/DDBJ databases">
        <title>Pediococcus and Lactobacillus from brewery environment - whole genome sequencing and assembly.</title>
        <authorList>
            <person name="Behr J."/>
            <person name="Geissler A.J."/>
            <person name="Vogel R.F."/>
        </authorList>
    </citation>
    <scope>NUCLEOTIDE SEQUENCE [LARGE SCALE GENOMIC DNA]</scope>
    <source>
        <strain evidence="4 5">TMW 1.1989</strain>
    </source>
</reference>
<evidence type="ECO:0000313" key="5">
    <source>
        <dbReference type="Proteomes" id="UP000078582"/>
    </source>
</evidence>
<keyword evidence="2" id="KW-0813">Transport</keyword>
<dbReference type="PANTHER" id="PTHR30085:SF6">
    <property type="entry name" value="ABC TRANSPORTER GLUTAMINE-BINDING PROTEIN GLNH"/>
    <property type="match status" value="1"/>
</dbReference>
<dbReference type="STRING" id="375175.AYR53_00370"/>
<dbReference type="Pfam" id="PF00497">
    <property type="entry name" value="SBP_bac_3"/>
    <property type="match status" value="1"/>
</dbReference>
<keyword evidence="5" id="KW-1185">Reference proteome</keyword>
<dbReference type="GO" id="GO:0030288">
    <property type="term" value="C:outer membrane-bounded periplasmic space"/>
    <property type="evidence" value="ECO:0007669"/>
    <property type="project" value="TreeGrafter"/>
</dbReference>
<dbReference type="PANTHER" id="PTHR30085">
    <property type="entry name" value="AMINO ACID ABC TRANSPORTER PERMEASE"/>
    <property type="match status" value="1"/>
</dbReference>
<dbReference type="Proteomes" id="UP000078582">
    <property type="component" value="Chromosome"/>
</dbReference>
<evidence type="ECO:0000256" key="2">
    <source>
        <dbReference type="ARBA" id="ARBA00022448"/>
    </source>
</evidence>
<dbReference type="GeneID" id="42980689"/>